<reference evidence="2" key="3">
    <citation type="submission" date="2018-07" db="EMBL/GenBank/DDBJ databases">
        <authorList>
            <person name="Quirk P.G."/>
            <person name="Krulwich T.A."/>
        </authorList>
    </citation>
    <scope>NUCLEOTIDE SEQUENCE</scope>
    <source>
        <strain evidence="2">CCRI-19302</strain>
    </source>
</reference>
<evidence type="ECO:0000313" key="3">
    <source>
        <dbReference type="Proteomes" id="UP000216411"/>
    </source>
</evidence>
<evidence type="ECO:0000313" key="1">
    <source>
        <dbReference type="EMBL" id="PXV85367.1"/>
    </source>
</evidence>
<evidence type="ECO:0000313" key="4">
    <source>
        <dbReference type="Proteomes" id="UP000247523"/>
    </source>
</evidence>
<dbReference type="AlphaFoldDB" id="A0A255I0J2"/>
<dbReference type="SUPFAM" id="SSF52467">
    <property type="entry name" value="DHS-like NAD/FAD-binding domain"/>
    <property type="match status" value="1"/>
</dbReference>
<organism evidence="1 4">
    <name type="scientific">Lachnotalea glycerini</name>
    <dbReference type="NCBI Taxonomy" id="1763509"/>
    <lineage>
        <taxon>Bacteria</taxon>
        <taxon>Bacillati</taxon>
        <taxon>Bacillota</taxon>
        <taxon>Clostridia</taxon>
        <taxon>Lachnospirales</taxon>
        <taxon>Lachnospiraceae</taxon>
        <taxon>Lachnotalea</taxon>
    </lineage>
</organism>
<protein>
    <submittedName>
        <fullName evidence="1">Uncharacterized protein</fullName>
    </submittedName>
</protein>
<name>A0A255I0J2_9FIRM</name>
<reference evidence="1 4" key="2">
    <citation type="submission" date="2018-05" db="EMBL/GenBank/DDBJ databases">
        <title>Genomic Encyclopedia of Type Strains, Phase IV (KMG-IV): sequencing the most valuable type-strain genomes for metagenomic binning, comparative biology and taxonomic classification.</title>
        <authorList>
            <person name="Goeker M."/>
        </authorList>
    </citation>
    <scope>NUCLEOTIDE SEQUENCE [LARGE SCALE GENOMIC DNA]</scope>
    <source>
        <strain evidence="1 4">DSM 28816</strain>
    </source>
</reference>
<dbReference type="InterPro" id="IPR029035">
    <property type="entry name" value="DHS-like_NAD/FAD-binding_dom"/>
</dbReference>
<accession>A0A255I0J2</accession>
<comment type="caution">
    <text evidence="1">The sequence shown here is derived from an EMBL/GenBank/DDBJ whole genome shotgun (WGS) entry which is preliminary data.</text>
</comment>
<keyword evidence="3" id="KW-1185">Reference proteome</keyword>
<dbReference type="EMBL" id="NOKA02000143">
    <property type="protein sequence ID" value="RDY26580.1"/>
    <property type="molecule type" value="Genomic_DNA"/>
</dbReference>
<dbReference type="RefSeq" id="WP_094380107.1">
    <property type="nucleotide sequence ID" value="NZ_NOKA02000143.1"/>
</dbReference>
<evidence type="ECO:0000313" key="2">
    <source>
        <dbReference type="EMBL" id="RDY26580.1"/>
    </source>
</evidence>
<dbReference type="Proteomes" id="UP000216411">
    <property type="component" value="Unassembled WGS sequence"/>
</dbReference>
<dbReference type="OrthoDB" id="394960at2"/>
<reference evidence="2 3" key="1">
    <citation type="journal article" date="2017" name="Genome Announc.">
        <title>Draft Genome Sequence of a Sporulating and Motile Strain of Lachnotalea glycerini Isolated from Water in Quebec City, Canada.</title>
        <authorList>
            <person name="Maheux A.F."/>
            <person name="Boudreau D.K."/>
            <person name="Berube E."/>
            <person name="Boissinot M."/>
            <person name="Raymond F."/>
            <person name="Brodeur S."/>
            <person name="Corbeil J."/>
            <person name="Isabel S."/>
            <person name="Omar R.F."/>
            <person name="Bergeron M.G."/>
        </authorList>
    </citation>
    <scope>NUCLEOTIDE SEQUENCE [LARGE SCALE GENOMIC DNA]</scope>
    <source>
        <strain evidence="2 3">CCRI-19302</strain>
    </source>
</reference>
<sequence>MTDGINKVIELIQKSDKILIGIGEEFSCEMIDLTDSNAYQAYLNKKSVGILNEDEWIIEHIKNYHINSELNLDTFRIFRAYQKLFELIREKDYYIVNMNLDSLLKRAGFLDKRVVYPCGTKSLYQCSNNCSNLVWENAEIEYQIIQNIFNKNIRLSEIERPLCENCGRPAIYNTVGVYGYCESGYLDRWSDYTQWIAHSLNRSICVLELGVGFKYPTVIRWPFEKITFINNNAHLIRINEKWNQVSEELTNKAITIKENAVNFLIK</sequence>
<gene>
    <name evidence="1" type="ORF">C8E03_1173</name>
    <name evidence="2" type="ORF">CG710_021615</name>
</gene>
<proteinExistence type="predicted"/>
<dbReference type="Proteomes" id="UP000247523">
    <property type="component" value="Unassembled WGS sequence"/>
</dbReference>
<dbReference type="EMBL" id="QICS01000017">
    <property type="protein sequence ID" value="PXV85367.1"/>
    <property type="molecule type" value="Genomic_DNA"/>
</dbReference>